<protein>
    <recommendedName>
        <fullName evidence="4">HTH La-type RNA-binding domain-containing protein</fullName>
    </recommendedName>
</protein>
<dbReference type="Pfam" id="PF05383">
    <property type="entry name" value="La"/>
    <property type="match status" value="1"/>
</dbReference>
<dbReference type="InterPro" id="IPR045180">
    <property type="entry name" value="La_dom_prot"/>
</dbReference>
<feature type="compositionally biased region" description="Polar residues" evidence="3">
    <location>
        <begin position="54"/>
        <end position="69"/>
    </location>
</feature>
<comment type="caution">
    <text evidence="5">The sequence shown here is derived from an EMBL/GenBank/DDBJ whole genome shotgun (WGS) entry which is preliminary data.</text>
</comment>
<evidence type="ECO:0000256" key="3">
    <source>
        <dbReference type="SAM" id="MobiDB-lite"/>
    </source>
</evidence>
<evidence type="ECO:0000256" key="2">
    <source>
        <dbReference type="PROSITE-ProRule" id="PRU00332"/>
    </source>
</evidence>
<dbReference type="PANTHER" id="PTHR22792:SF132">
    <property type="entry name" value="LA-RELATED PROTEIN 1"/>
    <property type="match status" value="1"/>
</dbReference>
<evidence type="ECO:0000259" key="4">
    <source>
        <dbReference type="PROSITE" id="PS50961"/>
    </source>
</evidence>
<evidence type="ECO:0000256" key="1">
    <source>
        <dbReference type="ARBA" id="ARBA00022884"/>
    </source>
</evidence>
<dbReference type="InterPro" id="IPR006630">
    <property type="entry name" value="La_HTH"/>
</dbReference>
<feature type="compositionally biased region" description="Basic and acidic residues" evidence="3">
    <location>
        <begin position="237"/>
        <end position="256"/>
    </location>
</feature>
<evidence type="ECO:0000313" key="5">
    <source>
        <dbReference type="EMBL" id="KAH7298582.1"/>
    </source>
</evidence>
<organism evidence="5 6">
    <name type="scientific">Ceratopteris richardii</name>
    <name type="common">Triangle waterfern</name>
    <dbReference type="NCBI Taxonomy" id="49495"/>
    <lineage>
        <taxon>Eukaryota</taxon>
        <taxon>Viridiplantae</taxon>
        <taxon>Streptophyta</taxon>
        <taxon>Embryophyta</taxon>
        <taxon>Tracheophyta</taxon>
        <taxon>Polypodiopsida</taxon>
        <taxon>Polypodiidae</taxon>
        <taxon>Polypodiales</taxon>
        <taxon>Pteridineae</taxon>
        <taxon>Pteridaceae</taxon>
        <taxon>Parkerioideae</taxon>
        <taxon>Ceratopteris</taxon>
    </lineage>
</organism>
<name>A0A8T2RQ81_CERRI</name>
<gene>
    <name evidence="5" type="ORF">KP509_25G050300</name>
</gene>
<dbReference type="Proteomes" id="UP000825935">
    <property type="component" value="Chromosome 25"/>
</dbReference>
<dbReference type="CDD" id="cd07323">
    <property type="entry name" value="LAM"/>
    <property type="match status" value="1"/>
</dbReference>
<dbReference type="GO" id="GO:0005737">
    <property type="term" value="C:cytoplasm"/>
    <property type="evidence" value="ECO:0007669"/>
    <property type="project" value="UniProtKB-ARBA"/>
</dbReference>
<feature type="region of interest" description="Disordered" evidence="3">
    <location>
        <begin position="231"/>
        <end position="279"/>
    </location>
</feature>
<dbReference type="GO" id="GO:0003723">
    <property type="term" value="F:RNA binding"/>
    <property type="evidence" value="ECO:0007669"/>
    <property type="project" value="UniProtKB-UniRule"/>
</dbReference>
<reference evidence="5" key="1">
    <citation type="submission" date="2021-08" db="EMBL/GenBank/DDBJ databases">
        <title>WGS assembly of Ceratopteris richardii.</title>
        <authorList>
            <person name="Marchant D.B."/>
            <person name="Chen G."/>
            <person name="Jenkins J."/>
            <person name="Shu S."/>
            <person name="Leebens-Mack J."/>
            <person name="Grimwood J."/>
            <person name="Schmutz J."/>
            <person name="Soltis P."/>
            <person name="Soltis D."/>
            <person name="Chen Z.-H."/>
        </authorList>
    </citation>
    <scope>NUCLEOTIDE SEQUENCE</scope>
    <source>
        <strain evidence="5">Whitten #5841</strain>
        <tissue evidence="5">Leaf</tissue>
    </source>
</reference>
<dbReference type="AlphaFoldDB" id="A0A8T2RQ81"/>
<dbReference type="SUPFAM" id="SSF46785">
    <property type="entry name" value="Winged helix' DNA-binding domain"/>
    <property type="match status" value="1"/>
</dbReference>
<dbReference type="InterPro" id="IPR036388">
    <property type="entry name" value="WH-like_DNA-bd_sf"/>
</dbReference>
<feature type="domain" description="HTH La-type RNA-binding" evidence="4">
    <location>
        <begin position="379"/>
        <end position="468"/>
    </location>
</feature>
<dbReference type="PANTHER" id="PTHR22792">
    <property type="entry name" value="LUPUS LA PROTEIN-RELATED"/>
    <property type="match status" value="1"/>
</dbReference>
<dbReference type="EMBL" id="CM035430">
    <property type="protein sequence ID" value="KAH7298582.1"/>
    <property type="molecule type" value="Genomic_DNA"/>
</dbReference>
<dbReference type="OrthoDB" id="340227at2759"/>
<feature type="region of interest" description="Disordered" evidence="3">
    <location>
        <begin position="521"/>
        <end position="543"/>
    </location>
</feature>
<keyword evidence="1 2" id="KW-0694">RNA-binding</keyword>
<sequence length="543" mass="59375">MVFPSQGFLAMAEVAGTSVDVSSPLSPASPPPFDPIDEVAPRPKSPWSQVVRGSPNSSRSTPGASSCSLQPDDEKENHHHLHLASELRVTDQGALDTLEGASANSTDTKIKDICSVESTITNQSHGKSPKKAWNKAVPNPVSPGDPEPVMGAIAWPALSEARVSKSSETWKAGAGQKAGLRSPLSVNEGHSLQTHQTVDKEVGVAGQRMTIQNSSNKVDVGGNPLTTAFKDTGSLGKDAHSADSEQSKWKGGRDSRVPTSSQGSLMHPRGTISSHPSMKDNTRNFMWDQGRGNHSFPAYGRVHQNMREHMIPAHHQRGFARNMQQPYIPFLNANPGFIQPAGYQNVPSNMYYMPGSTTEPVIGSAYYVPAGVQGMYIPSADHLTAQGMVIKQIEYYFSVENLCRDIYLRSKMDEWGFVPVSVIANFNRVKMITQNPYFIVEALRLSNVVEVQGDKVRKKGDWANWLLPASQRLTASIGDKDQAVGFSTTYTNEDMNHNLGLRSSGMEKQNEIEKQVNEELEKSMDNQSKHFAQSCSIERGVQS</sequence>
<keyword evidence="6" id="KW-1185">Reference proteome</keyword>
<accession>A0A8T2RQ81</accession>
<dbReference type="OMA" id="KRNDWRR"/>
<dbReference type="Gene3D" id="1.10.10.10">
    <property type="entry name" value="Winged helix-like DNA-binding domain superfamily/Winged helix DNA-binding domain"/>
    <property type="match status" value="1"/>
</dbReference>
<feature type="compositionally biased region" description="Polar residues" evidence="3">
    <location>
        <begin position="529"/>
        <end position="543"/>
    </location>
</feature>
<proteinExistence type="predicted"/>
<dbReference type="SMART" id="SM00715">
    <property type="entry name" value="LA"/>
    <property type="match status" value="1"/>
</dbReference>
<dbReference type="InterPro" id="IPR036390">
    <property type="entry name" value="WH_DNA-bd_sf"/>
</dbReference>
<dbReference type="PROSITE" id="PS50961">
    <property type="entry name" value="HTH_LA"/>
    <property type="match status" value="1"/>
</dbReference>
<evidence type="ECO:0000313" key="6">
    <source>
        <dbReference type="Proteomes" id="UP000825935"/>
    </source>
</evidence>
<feature type="region of interest" description="Disordered" evidence="3">
    <location>
        <begin position="18"/>
        <end position="89"/>
    </location>
</feature>